<dbReference type="Proteomes" id="UP001164776">
    <property type="component" value="Unassembled WGS sequence"/>
</dbReference>
<reference evidence="2 3" key="1">
    <citation type="submission" date="2022-10" db="EMBL/GenBank/DDBJ databases">
        <title>WGS assembly of Paspalum vaginatum 540-79.</title>
        <authorList>
            <person name="Sun G."/>
            <person name="Wase N."/>
            <person name="Shu S."/>
            <person name="Jenkins J."/>
            <person name="Zhou B."/>
            <person name="Torres-Rodriguez J."/>
            <person name="Chen C."/>
            <person name="Sandor L."/>
            <person name="Plott C."/>
            <person name="Yoshinga Y."/>
            <person name="Daum C."/>
            <person name="Qi P."/>
            <person name="Barry K."/>
            <person name="Lipzen A."/>
            <person name="Berry L."/>
            <person name="Pedersen C."/>
            <person name="Gottilla T."/>
            <person name="Foltz A."/>
            <person name="Yu H."/>
            <person name="O'Malley R."/>
            <person name="Zhang C."/>
            <person name="Devos K."/>
            <person name="Sigmon B."/>
            <person name="Yu B."/>
            <person name="Obata T."/>
            <person name="Schmutz J."/>
            <person name="Schnable J."/>
        </authorList>
    </citation>
    <scope>NUCLEOTIDE SEQUENCE [LARGE SCALE GENOMIC DNA]</scope>
    <source>
        <strain evidence="3">cv. 540-79</strain>
    </source>
</reference>
<feature type="region of interest" description="Disordered" evidence="1">
    <location>
        <begin position="1"/>
        <end position="89"/>
    </location>
</feature>
<dbReference type="AlphaFoldDB" id="A0A9W8CFJ2"/>
<gene>
    <name evidence="2" type="ORF">BS78_K055800</name>
</gene>
<evidence type="ECO:0000256" key="1">
    <source>
        <dbReference type="SAM" id="MobiDB-lite"/>
    </source>
</evidence>
<protein>
    <submittedName>
        <fullName evidence="2">Uncharacterized protein</fullName>
    </submittedName>
</protein>
<accession>A0A9W8CFJ2</accession>
<comment type="caution">
    <text evidence="2">The sequence shown here is derived from an EMBL/GenBank/DDBJ whole genome shotgun (WGS) entry which is preliminary data.</text>
</comment>
<name>A0A9W8CFJ2_9POAL</name>
<keyword evidence="3" id="KW-1185">Reference proteome</keyword>
<feature type="compositionally biased region" description="Low complexity" evidence="1">
    <location>
        <begin position="76"/>
        <end position="89"/>
    </location>
</feature>
<evidence type="ECO:0000313" key="2">
    <source>
        <dbReference type="EMBL" id="KAJ1256285.1"/>
    </source>
</evidence>
<dbReference type="EMBL" id="MU629533">
    <property type="protein sequence ID" value="KAJ1256285.1"/>
    <property type="molecule type" value="Genomic_DNA"/>
</dbReference>
<proteinExistence type="predicted"/>
<evidence type="ECO:0000313" key="3">
    <source>
        <dbReference type="Proteomes" id="UP001164776"/>
    </source>
</evidence>
<organism evidence="2 3">
    <name type="scientific">Paspalum vaginatum</name>
    <name type="common">seashore paspalum</name>
    <dbReference type="NCBI Taxonomy" id="158149"/>
    <lineage>
        <taxon>Eukaryota</taxon>
        <taxon>Viridiplantae</taxon>
        <taxon>Streptophyta</taxon>
        <taxon>Embryophyta</taxon>
        <taxon>Tracheophyta</taxon>
        <taxon>Spermatophyta</taxon>
        <taxon>Magnoliopsida</taxon>
        <taxon>Liliopsida</taxon>
        <taxon>Poales</taxon>
        <taxon>Poaceae</taxon>
        <taxon>PACMAD clade</taxon>
        <taxon>Panicoideae</taxon>
        <taxon>Andropogonodae</taxon>
        <taxon>Paspaleae</taxon>
        <taxon>Paspalinae</taxon>
        <taxon>Paspalum</taxon>
    </lineage>
</organism>
<sequence>MHSSASPNPSLAGPLSRPPRSRGDMRGDGGGAAVSPQPHDSGWPPRSVFVPGSRSQSLGTPSQSPPPASAAWTAVGAPGPRCSRSRPPAPRLVVGAPPLPVLPLLGSCSASACAGSAAARLRLQSARAHGPLLPRLRRLTVTGCLIFTF</sequence>